<evidence type="ECO:0000313" key="1">
    <source>
        <dbReference type="EMBL" id="GIY18941.1"/>
    </source>
</evidence>
<protein>
    <submittedName>
        <fullName evidence="1">Uncharacterized protein</fullName>
    </submittedName>
</protein>
<dbReference type="Proteomes" id="UP001054945">
    <property type="component" value="Unassembled WGS sequence"/>
</dbReference>
<sequence>MSYPNDASSLGSSSLGFGSSIQKGRGWARGALMWSRPSNDLACRGPLPFVTRDVIDDNILDNLCLSTPCRTP</sequence>
<organism evidence="1 2">
    <name type="scientific">Caerostris extrusa</name>
    <name type="common">Bark spider</name>
    <name type="synonym">Caerostris bankana</name>
    <dbReference type="NCBI Taxonomy" id="172846"/>
    <lineage>
        <taxon>Eukaryota</taxon>
        <taxon>Metazoa</taxon>
        <taxon>Ecdysozoa</taxon>
        <taxon>Arthropoda</taxon>
        <taxon>Chelicerata</taxon>
        <taxon>Arachnida</taxon>
        <taxon>Araneae</taxon>
        <taxon>Araneomorphae</taxon>
        <taxon>Entelegynae</taxon>
        <taxon>Araneoidea</taxon>
        <taxon>Araneidae</taxon>
        <taxon>Caerostris</taxon>
    </lineage>
</organism>
<proteinExistence type="predicted"/>
<evidence type="ECO:0000313" key="2">
    <source>
        <dbReference type="Proteomes" id="UP001054945"/>
    </source>
</evidence>
<gene>
    <name evidence="1" type="ORF">CEXT_592931</name>
</gene>
<dbReference type="EMBL" id="BPLR01007696">
    <property type="protein sequence ID" value="GIY18941.1"/>
    <property type="molecule type" value="Genomic_DNA"/>
</dbReference>
<accession>A0AAV4RF40</accession>
<name>A0AAV4RF40_CAEEX</name>
<dbReference type="AlphaFoldDB" id="A0AAV4RF40"/>
<keyword evidence="2" id="KW-1185">Reference proteome</keyword>
<comment type="caution">
    <text evidence="1">The sequence shown here is derived from an EMBL/GenBank/DDBJ whole genome shotgun (WGS) entry which is preliminary data.</text>
</comment>
<reference evidence="1 2" key="1">
    <citation type="submission" date="2021-06" db="EMBL/GenBank/DDBJ databases">
        <title>Caerostris extrusa draft genome.</title>
        <authorList>
            <person name="Kono N."/>
            <person name="Arakawa K."/>
        </authorList>
    </citation>
    <scope>NUCLEOTIDE SEQUENCE [LARGE SCALE GENOMIC DNA]</scope>
</reference>